<proteinExistence type="predicted"/>
<evidence type="ECO:0000256" key="4">
    <source>
        <dbReference type="ARBA" id="ARBA00023136"/>
    </source>
</evidence>
<dbReference type="InterPro" id="IPR003406">
    <property type="entry name" value="Glyco_trans_14"/>
</dbReference>
<dbReference type="AlphaFoldDB" id="A0A0B1S5D3"/>
<organism evidence="6 7">
    <name type="scientific">Oesophagostomum dentatum</name>
    <name type="common">Nodular worm</name>
    <dbReference type="NCBI Taxonomy" id="61180"/>
    <lineage>
        <taxon>Eukaryota</taxon>
        <taxon>Metazoa</taxon>
        <taxon>Ecdysozoa</taxon>
        <taxon>Nematoda</taxon>
        <taxon>Chromadorea</taxon>
        <taxon>Rhabditida</taxon>
        <taxon>Rhabditina</taxon>
        <taxon>Rhabditomorpha</taxon>
        <taxon>Strongyloidea</taxon>
        <taxon>Strongylidae</taxon>
        <taxon>Oesophagostomum</taxon>
    </lineage>
</organism>
<evidence type="ECO:0000313" key="6">
    <source>
        <dbReference type="EMBL" id="KHJ80563.1"/>
    </source>
</evidence>
<dbReference type="EMBL" id="KN600268">
    <property type="protein sequence ID" value="KHJ80563.1"/>
    <property type="molecule type" value="Genomic_DNA"/>
</dbReference>
<dbReference type="OrthoDB" id="2019572at2759"/>
<evidence type="ECO:0000256" key="2">
    <source>
        <dbReference type="ARBA" id="ARBA00022676"/>
    </source>
</evidence>
<evidence type="ECO:0000256" key="5">
    <source>
        <dbReference type="ARBA" id="ARBA00023180"/>
    </source>
</evidence>
<sequence length="170" mass="19865">MSSKSRYKLAFIRIDTFREQVPVYYARAPEAVYIDCGRVMKGDKVYVEAVARNRPTFSNRITNFSCDEIRRRVLPPAAMMQLDYGIAYARIVYKDYVFVEEELRSSYHHQNRFCYTLDSKASADFRNKMRQLPSCLPNVYVASGNKIKQFVRLREFSVAGTVDMLQKNLI</sequence>
<gene>
    <name evidence="6" type="ORF">OESDEN_19760</name>
</gene>
<comment type="subcellular location">
    <subcellularLocation>
        <location evidence="1">Membrane</location>
        <topology evidence="1">Single-pass type II membrane protein</topology>
    </subcellularLocation>
</comment>
<reference evidence="6 7" key="1">
    <citation type="submission" date="2014-03" db="EMBL/GenBank/DDBJ databases">
        <title>Draft genome of the hookworm Oesophagostomum dentatum.</title>
        <authorList>
            <person name="Mitreva M."/>
        </authorList>
    </citation>
    <scope>NUCLEOTIDE SEQUENCE [LARGE SCALE GENOMIC DNA]</scope>
    <source>
        <strain evidence="6 7">OD-Hann</strain>
    </source>
</reference>
<keyword evidence="5" id="KW-0325">Glycoprotein</keyword>
<keyword evidence="7" id="KW-1185">Reference proteome</keyword>
<keyword evidence="3" id="KW-0808">Transferase</keyword>
<evidence type="ECO:0000256" key="3">
    <source>
        <dbReference type="ARBA" id="ARBA00022679"/>
    </source>
</evidence>
<dbReference type="PANTHER" id="PTHR46671">
    <property type="entry name" value="PROTEIN CBG11221"/>
    <property type="match status" value="1"/>
</dbReference>
<keyword evidence="2" id="KW-0328">Glycosyltransferase</keyword>
<evidence type="ECO:0000313" key="7">
    <source>
        <dbReference type="Proteomes" id="UP000053660"/>
    </source>
</evidence>
<keyword evidence="4" id="KW-0472">Membrane</keyword>
<name>A0A0B1S5D3_OESDE</name>
<dbReference type="PANTHER" id="PTHR46671:SF7">
    <property type="entry name" value="CORE-2_I-BRANCHING ENZYME"/>
    <property type="match status" value="1"/>
</dbReference>
<protein>
    <submittedName>
        <fullName evidence="6">Core-2/I-Branching enzyme</fullName>
    </submittedName>
</protein>
<dbReference type="GO" id="GO:0016020">
    <property type="term" value="C:membrane"/>
    <property type="evidence" value="ECO:0007669"/>
    <property type="project" value="UniProtKB-SubCell"/>
</dbReference>
<dbReference type="GO" id="GO:0016757">
    <property type="term" value="F:glycosyltransferase activity"/>
    <property type="evidence" value="ECO:0007669"/>
    <property type="project" value="UniProtKB-KW"/>
</dbReference>
<dbReference type="Proteomes" id="UP000053660">
    <property type="component" value="Unassembled WGS sequence"/>
</dbReference>
<dbReference type="Pfam" id="PF02485">
    <property type="entry name" value="Branch"/>
    <property type="match status" value="1"/>
</dbReference>
<accession>A0A0B1S5D3</accession>
<evidence type="ECO:0000256" key="1">
    <source>
        <dbReference type="ARBA" id="ARBA00004606"/>
    </source>
</evidence>